<accession>A0A1H0K9E4</accession>
<dbReference type="EMBL" id="FNHS01000025">
    <property type="protein sequence ID" value="SDO52514.1"/>
    <property type="molecule type" value="Genomic_DNA"/>
</dbReference>
<name>A0A1H0K9E4_9HYPH</name>
<dbReference type="Pfam" id="PF01656">
    <property type="entry name" value="CbiA"/>
    <property type="match status" value="1"/>
</dbReference>
<organism evidence="2 3">
    <name type="scientific">Methylobacterium phyllostachyos</name>
    <dbReference type="NCBI Taxonomy" id="582672"/>
    <lineage>
        <taxon>Bacteria</taxon>
        <taxon>Pseudomonadati</taxon>
        <taxon>Pseudomonadota</taxon>
        <taxon>Alphaproteobacteria</taxon>
        <taxon>Hyphomicrobiales</taxon>
        <taxon>Methylobacteriaceae</taxon>
        <taxon>Methylobacterium</taxon>
    </lineage>
</organism>
<dbReference type="SUPFAM" id="SSF52540">
    <property type="entry name" value="P-loop containing nucleoside triphosphate hydrolases"/>
    <property type="match status" value="1"/>
</dbReference>
<dbReference type="PIRSF" id="PIRSF009320">
    <property type="entry name" value="Nuc_binding_HP_1000"/>
    <property type="match status" value="1"/>
</dbReference>
<dbReference type="OrthoDB" id="9804460at2"/>
<feature type="domain" description="CobQ/CobB/MinD/ParA nucleotide binding" evidence="1">
    <location>
        <begin position="4"/>
        <end position="189"/>
    </location>
</feature>
<keyword evidence="3" id="KW-1185">Reference proteome</keyword>
<evidence type="ECO:0000313" key="2">
    <source>
        <dbReference type="EMBL" id="SDO52514.1"/>
    </source>
</evidence>
<dbReference type="AlphaFoldDB" id="A0A1H0K9E4"/>
<dbReference type="RefSeq" id="WP_091722272.1">
    <property type="nucleotide sequence ID" value="NZ_FNHS01000025.1"/>
</dbReference>
<dbReference type="CDD" id="cd02042">
    <property type="entry name" value="ParAB_family"/>
    <property type="match status" value="1"/>
</dbReference>
<dbReference type="STRING" id="582672.SAMN05216360_12552"/>
<dbReference type="PANTHER" id="PTHR13696:SF96">
    <property type="entry name" value="COBQ_COBB_MIND_PARA NUCLEOTIDE BINDING DOMAIN-CONTAINING PROTEIN"/>
    <property type="match status" value="1"/>
</dbReference>
<protein>
    <submittedName>
        <fullName evidence="2">Plasmid segregation oscillating ATPase ParF</fullName>
    </submittedName>
</protein>
<gene>
    <name evidence="2" type="ORF">SAMN05216360_12552</name>
</gene>
<evidence type="ECO:0000259" key="1">
    <source>
        <dbReference type="Pfam" id="PF01656"/>
    </source>
</evidence>
<evidence type="ECO:0000313" key="3">
    <source>
        <dbReference type="Proteomes" id="UP000198704"/>
    </source>
</evidence>
<dbReference type="PANTHER" id="PTHR13696">
    <property type="entry name" value="P-LOOP CONTAINING NUCLEOSIDE TRIPHOSPHATE HYDROLASE"/>
    <property type="match status" value="1"/>
</dbReference>
<proteinExistence type="predicted"/>
<reference evidence="3" key="1">
    <citation type="submission" date="2016-10" db="EMBL/GenBank/DDBJ databases">
        <authorList>
            <person name="Varghese N."/>
            <person name="Submissions S."/>
        </authorList>
    </citation>
    <scope>NUCLEOTIDE SEQUENCE [LARGE SCALE GENOMIC DNA]</scope>
    <source>
        <strain evidence="3">BL47</strain>
    </source>
</reference>
<dbReference type="InterPro" id="IPR027417">
    <property type="entry name" value="P-loop_NTPase"/>
</dbReference>
<dbReference type="Proteomes" id="UP000198704">
    <property type="component" value="Unassembled WGS sequence"/>
</dbReference>
<dbReference type="InterPro" id="IPR002586">
    <property type="entry name" value="CobQ/CobB/MinD/ParA_Nub-bd_dom"/>
</dbReference>
<sequence length="224" mass="23541">MITVVGGTKGGSGKSTVATNLAIMLAAGGADVLLVDADDQETATDFTNLREASRPDGAGYTCVALTGAAVRSGVQRLAPKHAHVIIDTGGRDTVSQRAALSICHTYLVPFAPRSFDVWTLDKVAELIEETRAVNPNLRALAFINRAEARGSENAEASELIRSKPGLEFLPTALGARKAFAHAAAAGMSVTELRPQDPKASEEISALFSHLFDTLKISSGNPEEI</sequence>
<dbReference type="InterPro" id="IPR050678">
    <property type="entry name" value="DNA_Partitioning_ATPase"/>
</dbReference>
<dbReference type="Gene3D" id="3.40.50.300">
    <property type="entry name" value="P-loop containing nucleotide triphosphate hydrolases"/>
    <property type="match status" value="1"/>
</dbReference>